<keyword evidence="1" id="KW-0472">Membrane</keyword>
<comment type="caution">
    <text evidence="2">The sequence shown here is derived from an EMBL/GenBank/DDBJ whole genome shotgun (WGS) entry which is preliminary data.</text>
</comment>
<organism evidence="2 3">
    <name type="scientific">Aquibacillus koreensis</name>
    <dbReference type="NCBI Taxonomy" id="279446"/>
    <lineage>
        <taxon>Bacteria</taxon>
        <taxon>Bacillati</taxon>
        <taxon>Bacillota</taxon>
        <taxon>Bacilli</taxon>
        <taxon>Bacillales</taxon>
        <taxon>Bacillaceae</taxon>
        <taxon>Aquibacillus</taxon>
    </lineage>
</organism>
<dbReference type="Gene3D" id="1.20.1260.10">
    <property type="match status" value="2"/>
</dbReference>
<accession>A0A9X4AJI5</accession>
<keyword evidence="3" id="KW-1185">Reference proteome</keyword>
<reference evidence="2" key="1">
    <citation type="submission" date="2022-06" db="EMBL/GenBank/DDBJ databases">
        <title>Aquibacillus sp. a new bacterium isolated from soil saline samples.</title>
        <authorList>
            <person name="Galisteo C."/>
            <person name="De La Haba R."/>
            <person name="Sanchez-Porro C."/>
            <person name="Ventosa A."/>
        </authorList>
    </citation>
    <scope>NUCLEOTIDE SEQUENCE</scope>
    <source>
        <strain evidence="2">JCM 12387</strain>
    </source>
</reference>
<evidence type="ECO:0000313" key="2">
    <source>
        <dbReference type="EMBL" id="MDC3422287.1"/>
    </source>
</evidence>
<name>A0A9X4AJI5_9BACI</name>
<keyword evidence="1" id="KW-1133">Transmembrane helix</keyword>
<gene>
    <name evidence="2" type="ORF">NC661_18205</name>
</gene>
<protein>
    <submittedName>
        <fullName evidence="2">DUF3231 family protein</fullName>
    </submittedName>
</protein>
<evidence type="ECO:0000256" key="1">
    <source>
        <dbReference type="SAM" id="Phobius"/>
    </source>
</evidence>
<evidence type="ECO:0000313" key="3">
    <source>
        <dbReference type="Proteomes" id="UP001145072"/>
    </source>
</evidence>
<dbReference type="Proteomes" id="UP001145072">
    <property type="component" value="Unassembled WGS sequence"/>
</dbReference>
<dbReference type="Pfam" id="PF11553">
    <property type="entry name" value="DUF3231"/>
    <property type="match status" value="2"/>
</dbReference>
<dbReference type="EMBL" id="JAMQJZ010000018">
    <property type="protein sequence ID" value="MDC3422287.1"/>
    <property type="molecule type" value="Genomic_DNA"/>
</dbReference>
<feature type="transmembrane region" description="Helical" evidence="1">
    <location>
        <begin position="261"/>
        <end position="283"/>
    </location>
</feature>
<dbReference type="RefSeq" id="WP_259868155.1">
    <property type="nucleotide sequence ID" value="NZ_JAMQJZ010000018.1"/>
</dbReference>
<sequence>MDKAQLTSVEIANLWTQYLNDTMSICVITHLLEHCEDKETIKILETALDLSNSHVKKIELFLKKENYPIPEGFSKNDLDLKAPRLFSDNLILAYMQVMALHGMNSYSLCTTTSIRTDQRSYFSTCLSNTSKLYDSIIGLMLDKGILSKPPNINTPDKVEYVDNQQYLAGWFGKKRPLNAIEVSGLHYNIIKTVVKVVLEIAFSQVTEISELRGYYQRGAKLCRKQIKDMEEMLSNNNLPAPMNWESEITESTTPPFSEKLMLFHVVTLVSVAIGYYGAAFSVAQRRDLAMKYTKLIGEIGLYVEDGANLMIKHGWLEKPPMFSDRQALAEKK</sequence>
<proteinExistence type="predicted"/>
<keyword evidence="1" id="KW-0812">Transmembrane</keyword>
<dbReference type="InterPro" id="IPR012347">
    <property type="entry name" value="Ferritin-like"/>
</dbReference>
<dbReference type="AlphaFoldDB" id="A0A9X4AJI5"/>
<dbReference type="InterPro" id="IPR021617">
    <property type="entry name" value="DUF3231"/>
</dbReference>